<reference evidence="3" key="1">
    <citation type="submission" date="2022-08" db="EMBL/GenBank/DDBJ databases">
        <authorList>
            <person name="Kallberg Y."/>
            <person name="Tangrot J."/>
            <person name="Rosling A."/>
        </authorList>
    </citation>
    <scope>NUCLEOTIDE SEQUENCE</scope>
    <source>
        <strain evidence="3">Wild A</strain>
    </source>
</reference>
<evidence type="ECO:0000259" key="2">
    <source>
        <dbReference type="Pfam" id="PF03221"/>
    </source>
</evidence>
<keyword evidence="1" id="KW-0238">DNA-binding</keyword>
<evidence type="ECO:0000313" key="4">
    <source>
        <dbReference type="Proteomes" id="UP001153678"/>
    </source>
</evidence>
<dbReference type="Proteomes" id="UP001153678">
    <property type="component" value="Unassembled WGS sequence"/>
</dbReference>
<dbReference type="GO" id="GO:0003677">
    <property type="term" value="F:DNA binding"/>
    <property type="evidence" value="ECO:0007669"/>
    <property type="project" value="UniProtKB-KW"/>
</dbReference>
<dbReference type="Pfam" id="PF03221">
    <property type="entry name" value="HTH_Tnp_Tc5"/>
    <property type="match status" value="1"/>
</dbReference>
<evidence type="ECO:0000256" key="1">
    <source>
        <dbReference type="ARBA" id="ARBA00023125"/>
    </source>
</evidence>
<gene>
    <name evidence="3" type="ORF">FWILDA_LOCUS15080</name>
</gene>
<feature type="non-terminal residue" evidence="3">
    <location>
        <position position="112"/>
    </location>
</feature>
<accession>A0A9W4WZS8</accession>
<dbReference type="InterPro" id="IPR006600">
    <property type="entry name" value="HTH_CenpB_DNA-bd_dom"/>
</dbReference>
<dbReference type="EMBL" id="CAMKVN010007414">
    <property type="protein sequence ID" value="CAI2191456.1"/>
    <property type="molecule type" value="Genomic_DNA"/>
</dbReference>
<evidence type="ECO:0000313" key="3">
    <source>
        <dbReference type="EMBL" id="CAI2191456.1"/>
    </source>
</evidence>
<dbReference type="AlphaFoldDB" id="A0A9W4WZS8"/>
<keyword evidence="4" id="KW-1185">Reference proteome</keyword>
<comment type="caution">
    <text evidence="3">The sequence shown here is derived from an EMBL/GenBank/DDBJ whole genome shotgun (WGS) entry which is preliminary data.</text>
</comment>
<feature type="domain" description="HTH CENPB-type" evidence="2">
    <location>
        <begin position="16"/>
        <end position="52"/>
    </location>
</feature>
<sequence>ANPNSCRIGSDTKPFYSNIEEDLIKWIEILRQDGIAVSPLMIQQKMKLLVNKDSPNNKNYSLHLGEYSFTKGGNLQRPGYDLICKWILEVWDDISIETVCNSFKKCKIVKDV</sequence>
<proteinExistence type="predicted"/>
<protein>
    <submittedName>
        <fullName evidence="3">2526_t:CDS:1</fullName>
    </submittedName>
</protein>
<organism evidence="3 4">
    <name type="scientific">Funneliformis geosporum</name>
    <dbReference type="NCBI Taxonomy" id="1117311"/>
    <lineage>
        <taxon>Eukaryota</taxon>
        <taxon>Fungi</taxon>
        <taxon>Fungi incertae sedis</taxon>
        <taxon>Mucoromycota</taxon>
        <taxon>Glomeromycotina</taxon>
        <taxon>Glomeromycetes</taxon>
        <taxon>Glomerales</taxon>
        <taxon>Glomeraceae</taxon>
        <taxon>Funneliformis</taxon>
    </lineage>
</organism>
<name>A0A9W4WZS8_9GLOM</name>